<dbReference type="AlphaFoldDB" id="A0A350HC92"/>
<organism evidence="2 3">
    <name type="scientific">candidate division WOR-3 bacterium</name>
    <dbReference type="NCBI Taxonomy" id="2052148"/>
    <lineage>
        <taxon>Bacteria</taxon>
        <taxon>Bacteria division WOR-3</taxon>
    </lineage>
</organism>
<dbReference type="CDD" id="cd03801">
    <property type="entry name" value="GT4_PimA-like"/>
    <property type="match status" value="1"/>
</dbReference>
<comment type="caution">
    <text evidence="2">The sequence shown here is derived from an EMBL/GenBank/DDBJ whole genome shotgun (WGS) entry which is preliminary data.</text>
</comment>
<evidence type="ECO:0000256" key="1">
    <source>
        <dbReference type="ARBA" id="ARBA00022679"/>
    </source>
</evidence>
<dbReference type="Pfam" id="PF13692">
    <property type="entry name" value="Glyco_trans_1_4"/>
    <property type="match status" value="1"/>
</dbReference>
<dbReference type="Gene3D" id="3.40.50.2000">
    <property type="entry name" value="Glycogen Phosphorylase B"/>
    <property type="match status" value="1"/>
</dbReference>
<proteinExistence type="predicted"/>
<dbReference type="GO" id="GO:0009103">
    <property type="term" value="P:lipopolysaccharide biosynthetic process"/>
    <property type="evidence" value="ECO:0007669"/>
    <property type="project" value="TreeGrafter"/>
</dbReference>
<keyword evidence="1" id="KW-0808">Transferase</keyword>
<dbReference type="SUPFAM" id="SSF53756">
    <property type="entry name" value="UDP-Glycosyltransferase/glycogen phosphorylase"/>
    <property type="match status" value="1"/>
</dbReference>
<dbReference type="GO" id="GO:0016757">
    <property type="term" value="F:glycosyltransferase activity"/>
    <property type="evidence" value="ECO:0007669"/>
    <property type="project" value="TreeGrafter"/>
</dbReference>
<evidence type="ECO:0000313" key="3">
    <source>
        <dbReference type="Proteomes" id="UP000264062"/>
    </source>
</evidence>
<protein>
    <recommendedName>
        <fullName evidence="4">Glycosyltransferase</fullName>
    </recommendedName>
</protein>
<sequence>MLGALGISADDIIVFYHGSLSKNRGVIELAQAVEILKKKYNVRFFVIGAGDEDIIKTIKNGNRNIFLEPVLYSEIPKFISIADICVSPLPDILWWRIASALKVMEYMACGKPIAMTRMKAHTDVVPEGSAGISYFDRVSPESIADAIEVIIKDKDKFNREAKKLQIHAIKNYTYDSIAKKVLEFYEGFYEC</sequence>
<dbReference type="EMBL" id="DMZY01000246">
    <property type="protein sequence ID" value="HAV93158.1"/>
    <property type="molecule type" value="Genomic_DNA"/>
</dbReference>
<evidence type="ECO:0000313" key="2">
    <source>
        <dbReference type="EMBL" id="HAV93158.1"/>
    </source>
</evidence>
<name>A0A350HC92_UNCW3</name>
<dbReference type="Proteomes" id="UP000264062">
    <property type="component" value="Unassembled WGS sequence"/>
</dbReference>
<accession>A0A350HC92</accession>
<reference evidence="2 3" key="1">
    <citation type="journal article" date="2018" name="Nat. Biotechnol.">
        <title>A standardized bacterial taxonomy based on genome phylogeny substantially revises the tree of life.</title>
        <authorList>
            <person name="Parks D.H."/>
            <person name="Chuvochina M."/>
            <person name="Waite D.W."/>
            <person name="Rinke C."/>
            <person name="Skarshewski A."/>
            <person name="Chaumeil P.A."/>
            <person name="Hugenholtz P."/>
        </authorList>
    </citation>
    <scope>NUCLEOTIDE SEQUENCE [LARGE SCALE GENOMIC DNA]</scope>
    <source>
        <strain evidence="2">UBA9956</strain>
    </source>
</reference>
<dbReference type="PANTHER" id="PTHR46401">
    <property type="entry name" value="GLYCOSYLTRANSFERASE WBBK-RELATED"/>
    <property type="match status" value="1"/>
</dbReference>
<dbReference type="PANTHER" id="PTHR46401:SF2">
    <property type="entry name" value="GLYCOSYLTRANSFERASE WBBK-RELATED"/>
    <property type="match status" value="1"/>
</dbReference>
<gene>
    <name evidence="2" type="ORF">DCW38_08290</name>
</gene>
<evidence type="ECO:0008006" key="4">
    <source>
        <dbReference type="Google" id="ProtNLM"/>
    </source>
</evidence>